<evidence type="ECO:0000313" key="1">
    <source>
        <dbReference type="EMBL" id="GEK78348.1"/>
    </source>
</evidence>
<evidence type="ECO:0008006" key="3">
    <source>
        <dbReference type="Google" id="ProtNLM"/>
    </source>
</evidence>
<dbReference type="EMBL" id="BJUT01000069">
    <property type="protein sequence ID" value="GEK78348.1"/>
    <property type="molecule type" value="Genomic_DNA"/>
</dbReference>
<dbReference type="RefSeq" id="WP_154945966.1">
    <property type="nucleotide sequence ID" value="NZ_BJUT01000069.1"/>
</dbReference>
<gene>
    <name evidence="1" type="ORF">PAT01_36520</name>
</gene>
<comment type="caution">
    <text evidence="1">The sequence shown here is derived from an EMBL/GenBank/DDBJ whole genome shotgun (WGS) entry which is preliminary data.</text>
</comment>
<sequence length="284" mass="32144">MLTGKDIALAAKKDLESFFENNAGFVLNLELDSNSAQHASVVGVGDKLRVRLSKEYCSAQVSGVGDLHFFLFVVSHEIAHYLHAHNEHKDESKFDSKSIEAFADFFGARVMMTLLTYGKSFIKIYEDFQFKFHGGEVLNSIGRAVSKLAETLFMNSSNLYPNRISRVGHCSAGITSFLDKQFRNIKIQRSMDVLTRIYSSGSLPEIFQKEAEQFEMDPNLIIRVDEIQKKIQGINLDVTKGVKLPFKTFIGTSYSSTEASRNMQMKIRREIAKEQSFDLPELIE</sequence>
<name>A0ABQ0UIQ2_PSEAF</name>
<reference evidence="1 2" key="1">
    <citation type="submission" date="2019-07" db="EMBL/GenBank/DDBJ databases">
        <title>Whole genome shotgun sequence of Pseudoalteromonas atlantica NBRC 103033.</title>
        <authorList>
            <person name="Hosoyama A."/>
            <person name="Uohara A."/>
            <person name="Ohji S."/>
            <person name="Ichikawa N."/>
        </authorList>
    </citation>
    <scope>NUCLEOTIDE SEQUENCE [LARGE SCALE GENOMIC DNA]</scope>
    <source>
        <strain evidence="1 2">NBRC 103033</strain>
    </source>
</reference>
<organism evidence="1 2">
    <name type="scientific">Pseudoalteromonas atlantica</name>
    <name type="common">Alteromonas atlantica</name>
    <dbReference type="NCBI Taxonomy" id="288"/>
    <lineage>
        <taxon>Bacteria</taxon>
        <taxon>Pseudomonadati</taxon>
        <taxon>Pseudomonadota</taxon>
        <taxon>Gammaproteobacteria</taxon>
        <taxon>Alteromonadales</taxon>
        <taxon>Pseudoalteromonadaceae</taxon>
        <taxon>Pseudoalteromonas</taxon>
    </lineage>
</organism>
<protein>
    <recommendedName>
        <fullName evidence="3">Peptidase M48 domain-containing protein</fullName>
    </recommendedName>
</protein>
<accession>A0ABQ0UIQ2</accession>
<proteinExistence type="predicted"/>
<keyword evidence="2" id="KW-1185">Reference proteome</keyword>
<evidence type="ECO:0000313" key="2">
    <source>
        <dbReference type="Proteomes" id="UP000321189"/>
    </source>
</evidence>
<dbReference type="Proteomes" id="UP000321189">
    <property type="component" value="Unassembled WGS sequence"/>
</dbReference>